<dbReference type="PANTHER" id="PTHR44259">
    <property type="entry name" value="OS07G0183000 PROTEIN-RELATED"/>
    <property type="match status" value="1"/>
</dbReference>
<dbReference type="InParanoid" id="A0A2G5C523"/>
<reference evidence="2 3" key="1">
    <citation type="submission" date="2017-09" db="EMBL/GenBank/DDBJ databases">
        <title>WGS assembly of Aquilegia coerulea Goldsmith.</title>
        <authorList>
            <person name="Hodges S."/>
            <person name="Kramer E."/>
            <person name="Nordborg M."/>
            <person name="Tomkins J."/>
            <person name="Borevitz J."/>
            <person name="Derieg N."/>
            <person name="Yan J."/>
            <person name="Mihaltcheva S."/>
            <person name="Hayes R.D."/>
            <person name="Rokhsar D."/>
        </authorList>
    </citation>
    <scope>NUCLEOTIDE SEQUENCE [LARGE SCALE GENOMIC DNA]</scope>
    <source>
        <strain evidence="3">cv. Goldsmith</strain>
    </source>
</reference>
<gene>
    <name evidence="2" type="ORF">AQUCO_09400014v1</name>
</gene>
<dbReference type="AlphaFoldDB" id="A0A2G5C523"/>
<dbReference type="Pfam" id="PF03478">
    <property type="entry name" value="Beta-prop_KIB1-4"/>
    <property type="match status" value="1"/>
</dbReference>
<feature type="domain" description="KIB1-4 beta-propeller" evidence="1">
    <location>
        <begin position="120"/>
        <end position="308"/>
    </location>
</feature>
<sequence>MALDHQNLYDEEALRVEEKKELPDELLTQIAYKLIDIKDYICFGAVCKLWFSMFINEIQYHIPQQVPVLMFPDDDEDTQTRRFYSLTEKRLHHSRLQVPQNRIVINSSCGWLRKPCIGLAMRGAFNRLAYCKPGDTSWTHIDLSYTNIEDVTYYKNQFHIEGDYYSCDLKDLQHPKVSQLGKLPNVFWNGPIWNYIVESNGDLLVIARARKWAYDYDDQSYLTRQFFVFKLDPIELKWIEVNTLNGYMLFLGQNSSLSLLASDFPGCQPNCIYFVDDQNQTYVDHNIVYYGADPRQRKPEPHDMGVFNLVDGSFQPFYLEINKILPRPIWIEPTM</sequence>
<dbReference type="PANTHER" id="PTHR44259:SF114">
    <property type="entry name" value="OS06G0707300 PROTEIN"/>
    <property type="match status" value="1"/>
</dbReference>
<accession>A0A2G5C523</accession>
<organism evidence="2 3">
    <name type="scientific">Aquilegia coerulea</name>
    <name type="common">Rocky mountain columbine</name>
    <dbReference type="NCBI Taxonomy" id="218851"/>
    <lineage>
        <taxon>Eukaryota</taxon>
        <taxon>Viridiplantae</taxon>
        <taxon>Streptophyta</taxon>
        <taxon>Embryophyta</taxon>
        <taxon>Tracheophyta</taxon>
        <taxon>Spermatophyta</taxon>
        <taxon>Magnoliopsida</taxon>
        <taxon>Ranunculales</taxon>
        <taxon>Ranunculaceae</taxon>
        <taxon>Thalictroideae</taxon>
        <taxon>Aquilegia</taxon>
    </lineage>
</organism>
<evidence type="ECO:0000313" key="2">
    <source>
        <dbReference type="EMBL" id="PIA26366.1"/>
    </source>
</evidence>
<dbReference type="OrthoDB" id="642536at2759"/>
<name>A0A2G5C523_AQUCA</name>
<dbReference type="SUPFAM" id="SSF81383">
    <property type="entry name" value="F-box domain"/>
    <property type="match status" value="1"/>
</dbReference>
<evidence type="ECO:0000259" key="1">
    <source>
        <dbReference type="Pfam" id="PF03478"/>
    </source>
</evidence>
<dbReference type="InterPro" id="IPR005174">
    <property type="entry name" value="KIB1-4_b-propeller"/>
</dbReference>
<protein>
    <recommendedName>
        <fullName evidence="1">KIB1-4 beta-propeller domain-containing protein</fullName>
    </recommendedName>
</protein>
<proteinExistence type="predicted"/>
<dbReference type="STRING" id="218851.A0A2G5C523"/>
<dbReference type="InterPro" id="IPR050942">
    <property type="entry name" value="F-box_BR-signaling"/>
</dbReference>
<dbReference type="EMBL" id="KZ305111">
    <property type="protein sequence ID" value="PIA26366.1"/>
    <property type="molecule type" value="Genomic_DNA"/>
</dbReference>
<evidence type="ECO:0000313" key="3">
    <source>
        <dbReference type="Proteomes" id="UP000230069"/>
    </source>
</evidence>
<dbReference type="InterPro" id="IPR036047">
    <property type="entry name" value="F-box-like_dom_sf"/>
</dbReference>
<keyword evidence="3" id="KW-1185">Reference proteome</keyword>
<dbReference type="Proteomes" id="UP000230069">
    <property type="component" value="Unassembled WGS sequence"/>
</dbReference>